<dbReference type="GO" id="GO:0051539">
    <property type="term" value="F:4 iron, 4 sulfur cluster binding"/>
    <property type="evidence" value="ECO:0007669"/>
    <property type="project" value="UniProtKB-KW"/>
</dbReference>
<evidence type="ECO:0000256" key="7">
    <source>
        <dbReference type="ARBA" id="ARBA00048954"/>
    </source>
</evidence>
<keyword evidence="2" id="KW-0479">Metal-binding</keyword>
<dbReference type="InterPro" id="IPR010643">
    <property type="entry name" value="HBB"/>
</dbReference>
<reference evidence="9 10" key="1">
    <citation type="journal article" date="2022" name="Nat. Genet.">
        <title>Improved pea reference genome and pan-genome highlight genomic features and evolutionary characteristics.</title>
        <authorList>
            <person name="Yang T."/>
            <person name="Liu R."/>
            <person name="Luo Y."/>
            <person name="Hu S."/>
            <person name="Wang D."/>
            <person name="Wang C."/>
            <person name="Pandey M.K."/>
            <person name="Ge S."/>
            <person name="Xu Q."/>
            <person name="Li N."/>
            <person name="Li G."/>
            <person name="Huang Y."/>
            <person name="Saxena R.K."/>
            <person name="Ji Y."/>
            <person name="Li M."/>
            <person name="Yan X."/>
            <person name="He Y."/>
            <person name="Liu Y."/>
            <person name="Wang X."/>
            <person name="Xiang C."/>
            <person name="Varshney R.K."/>
            <person name="Ding H."/>
            <person name="Gao S."/>
            <person name="Zong X."/>
        </authorList>
    </citation>
    <scope>NUCLEOTIDE SEQUENCE [LARGE SCALE GENOMIC DNA]</scope>
    <source>
        <strain evidence="9 10">cv. Zhongwan 6</strain>
    </source>
</reference>
<keyword evidence="2" id="KW-0408">Iron</keyword>
<comment type="cofactor">
    <cofactor evidence="1">
        <name>[4Fe-4S] cluster</name>
        <dbReference type="ChEBI" id="CHEBI:49883"/>
    </cofactor>
</comment>
<comment type="caution">
    <text evidence="9">The sequence shown here is derived from an EMBL/GenBank/DDBJ whole genome shotgun (WGS) entry which is preliminary data.</text>
</comment>
<accession>A0A9D4Y0Z5</accession>
<evidence type="ECO:0000256" key="3">
    <source>
        <dbReference type="ARBA" id="ARBA00022763"/>
    </source>
</evidence>
<organism evidence="9 10">
    <name type="scientific">Pisum sativum</name>
    <name type="common">Garden pea</name>
    <name type="synonym">Lathyrus oleraceus</name>
    <dbReference type="NCBI Taxonomy" id="3888"/>
    <lineage>
        <taxon>Eukaryota</taxon>
        <taxon>Viridiplantae</taxon>
        <taxon>Streptophyta</taxon>
        <taxon>Embryophyta</taxon>
        <taxon>Tracheophyta</taxon>
        <taxon>Spermatophyta</taxon>
        <taxon>Magnoliopsida</taxon>
        <taxon>eudicotyledons</taxon>
        <taxon>Gunneridae</taxon>
        <taxon>Pentapetalae</taxon>
        <taxon>rosids</taxon>
        <taxon>fabids</taxon>
        <taxon>Fabales</taxon>
        <taxon>Fabaceae</taxon>
        <taxon>Papilionoideae</taxon>
        <taxon>50 kb inversion clade</taxon>
        <taxon>NPAAA clade</taxon>
        <taxon>Hologalegina</taxon>
        <taxon>IRL clade</taxon>
        <taxon>Fabeae</taxon>
        <taxon>Lathyrus</taxon>
    </lineage>
</organism>
<dbReference type="Proteomes" id="UP001058974">
    <property type="component" value="Chromosome 3"/>
</dbReference>
<dbReference type="GO" id="GO:0003677">
    <property type="term" value="F:DNA binding"/>
    <property type="evidence" value="ECO:0007669"/>
    <property type="project" value="UniProtKB-KW"/>
</dbReference>
<proteinExistence type="predicted"/>
<evidence type="ECO:0000313" key="10">
    <source>
        <dbReference type="Proteomes" id="UP001058974"/>
    </source>
</evidence>
<keyword evidence="3" id="KW-0227">DNA damage</keyword>
<keyword evidence="4" id="KW-0238">DNA-binding</keyword>
<feature type="domain" description="Helical and beta-bridge" evidence="8">
    <location>
        <begin position="166"/>
        <end position="227"/>
    </location>
</feature>
<keyword evidence="2" id="KW-0411">Iron-sulfur</keyword>
<keyword evidence="2" id="KW-0004">4Fe-4S</keyword>
<dbReference type="GO" id="GO:0006281">
    <property type="term" value="P:DNA repair"/>
    <property type="evidence" value="ECO:0007669"/>
    <property type="project" value="UniProtKB-KW"/>
</dbReference>
<protein>
    <recommendedName>
        <fullName evidence="6">DNA 5'-3' helicase</fullName>
        <ecNumber evidence="6">5.6.2.3</ecNumber>
    </recommendedName>
</protein>
<dbReference type="EMBL" id="JAMSHJ010000003">
    <property type="protein sequence ID" value="KAI5429873.1"/>
    <property type="molecule type" value="Genomic_DNA"/>
</dbReference>
<evidence type="ECO:0000256" key="5">
    <source>
        <dbReference type="ARBA" id="ARBA00023204"/>
    </source>
</evidence>
<keyword evidence="10" id="KW-1185">Reference proteome</keyword>
<comment type="catalytic activity">
    <reaction evidence="7">
        <text>ATP + H2O = ADP + phosphate + H(+)</text>
        <dbReference type="Rhea" id="RHEA:13065"/>
        <dbReference type="ChEBI" id="CHEBI:15377"/>
        <dbReference type="ChEBI" id="CHEBI:15378"/>
        <dbReference type="ChEBI" id="CHEBI:30616"/>
        <dbReference type="ChEBI" id="CHEBI:43474"/>
        <dbReference type="ChEBI" id="CHEBI:456216"/>
        <dbReference type="EC" id="5.6.2.3"/>
    </reaction>
</comment>
<dbReference type="Pfam" id="PF06777">
    <property type="entry name" value="HBB"/>
    <property type="match status" value="1"/>
</dbReference>
<evidence type="ECO:0000256" key="2">
    <source>
        <dbReference type="ARBA" id="ARBA00022485"/>
    </source>
</evidence>
<evidence type="ECO:0000256" key="1">
    <source>
        <dbReference type="ARBA" id="ARBA00001966"/>
    </source>
</evidence>
<sequence>MLSRSWCGPGNEGDEDSFLSVVGKNFFSAIAWHLQAFLDDALRFALLGLPPMVHYNLCLTLLEWLARSPEVFFMTEMLPHYRVVYTLLDLFLQVVTVTLWSQWARTQHHSFASSSAVLDPGGWPLASLVHPHSYVGRLRAEYNRLVEGLALRGDLLGRLGTENVEKDNHVSFVSSILNQAGIDQKTMKFCYDRLHSLMMTLEITDTNEFLHVQTICDFATLVGTYARG</sequence>
<evidence type="ECO:0000256" key="4">
    <source>
        <dbReference type="ARBA" id="ARBA00023125"/>
    </source>
</evidence>
<keyword evidence="5" id="KW-0234">DNA repair</keyword>
<gene>
    <name evidence="9" type="ORF">KIW84_034452</name>
</gene>
<evidence type="ECO:0000313" key="9">
    <source>
        <dbReference type="EMBL" id="KAI5429873.1"/>
    </source>
</evidence>
<dbReference type="AlphaFoldDB" id="A0A9D4Y0Z5"/>
<dbReference type="GO" id="GO:0043139">
    <property type="term" value="F:5'-3' DNA helicase activity"/>
    <property type="evidence" value="ECO:0007669"/>
    <property type="project" value="UniProtKB-EC"/>
</dbReference>
<dbReference type="Gramene" id="Psat03G0445200-T1">
    <property type="protein sequence ID" value="KAI5429873.1"/>
    <property type="gene ID" value="KIW84_034452"/>
</dbReference>
<dbReference type="EC" id="5.6.2.3" evidence="6"/>
<name>A0A9D4Y0Z5_PEA</name>
<evidence type="ECO:0000259" key="8">
    <source>
        <dbReference type="Pfam" id="PF06777"/>
    </source>
</evidence>
<evidence type="ECO:0000256" key="6">
    <source>
        <dbReference type="ARBA" id="ARBA00044969"/>
    </source>
</evidence>